<gene>
    <name evidence="2" type="ORF">BKA03_001043</name>
</gene>
<sequence>MPASVDRPSDPAGVLRLMAARSRSSHGMRAPGRVIVGLAGLPGSGKSTLAHALVEQLGSGPSPIDAAYIPMDGFHLSNAELDRRGLTEVKGAPETFDAVGYTALLARLREGVGVVEAPGYDRSLHEAVPGRIVVPATCAVVVTEGNYLGLPGPEWFRVRGQLDALWFIDAAWDTVRPRLVDRHMTGGRTRADAEAWTDRVDAANAALIEQTAARADGLLSDAGGQWRLT</sequence>
<protein>
    <submittedName>
        <fullName evidence="2">Pantothenate kinase</fullName>
    </submittedName>
</protein>
<dbReference type="SUPFAM" id="SSF52540">
    <property type="entry name" value="P-loop containing nucleoside triphosphate hydrolases"/>
    <property type="match status" value="1"/>
</dbReference>
<proteinExistence type="predicted"/>
<dbReference type="Gene3D" id="3.40.50.300">
    <property type="entry name" value="P-loop containing nucleotide triphosphate hydrolases"/>
    <property type="match status" value="1"/>
</dbReference>
<dbReference type="AlphaFoldDB" id="A0A7Y9Z8U6"/>
<dbReference type="NCBIfam" id="NF006743">
    <property type="entry name" value="PRK09270.1-2"/>
    <property type="match status" value="1"/>
</dbReference>
<comment type="caution">
    <text evidence="2">The sequence shown here is derived from an EMBL/GenBank/DDBJ whole genome shotgun (WGS) entry which is preliminary data.</text>
</comment>
<name>A0A7Y9Z8U6_9MICO</name>
<dbReference type="Pfam" id="PF00485">
    <property type="entry name" value="PRK"/>
    <property type="match status" value="1"/>
</dbReference>
<dbReference type="Proteomes" id="UP000547973">
    <property type="component" value="Unassembled WGS sequence"/>
</dbReference>
<evidence type="ECO:0000259" key="1">
    <source>
        <dbReference type="Pfam" id="PF00485"/>
    </source>
</evidence>
<dbReference type="PANTHER" id="PTHR10285">
    <property type="entry name" value="URIDINE KINASE"/>
    <property type="match status" value="1"/>
</dbReference>
<dbReference type="RefSeq" id="WP_238579462.1">
    <property type="nucleotide sequence ID" value="NZ_BBRC01000014.1"/>
</dbReference>
<dbReference type="InterPro" id="IPR027417">
    <property type="entry name" value="P-loop_NTPase"/>
</dbReference>
<feature type="domain" description="Phosphoribulokinase/uridine kinase" evidence="1">
    <location>
        <begin position="35"/>
        <end position="216"/>
    </location>
</feature>
<dbReference type="GO" id="GO:0005524">
    <property type="term" value="F:ATP binding"/>
    <property type="evidence" value="ECO:0007669"/>
    <property type="project" value="InterPro"/>
</dbReference>
<evidence type="ECO:0000313" key="2">
    <source>
        <dbReference type="EMBL" id="NYI40924.1"/>
    </source>
</evidence>
<evidence type="ECO:0000313" key="3">
    <source>
        <dbReference type="Proteomes" id="UP000547973"/>
    </source>
</evidence>
<accession>A0A7Y9Z8U6</accession>
<keyword evidence="3" id="KW-1185">Reference proteome</keyword>
<dbReference type="GO" id="GO:0016301">
    <property type="term" value="F:kinase activity"/>
    <property type="evidence" value="ECO:0007669"/>
    <property type="project" value="UniProtKB-KW"/>
</dbReference>
<reference evidence="2 3" key="1">
    <citation type="submission" date="2020-07" db="EMBL/GenBank/DDBJ databases">
        <title>Sequencing the genomes of 1000 actinobacteria strains.</title>
        <authorList>
            <person name="Klenk H.-P."/>
        </authorList>
    </citation>
    <scope>NUCLEOTIDE SEQUENCE [LARGE SCALE GENOMIC DNA]</scope>
    <source>
        <strain evidence="2 3">DSM 19970</strain>
    </source>
</reference>
<dbReference type="EMBL" id="JACBZO010000001">
    <property type="protein sequence ID" value="NYI40924.1"/>
    <property type="molecule type" value="Genomic_DNA"/>
</dbReference>
<dbReference type="InterPro" id="IPR006083">
    <property type="entry name" value="PRK/URK"/>
</dbReference>
<keyword evidence="2" id="KW-0808">Transferase</keyword>
<keyword evidence="2" id="KW-0418">Kinase</keyword>
<organism evidence="2 3">
    <name type="scientific">Demequina lutea</name>
    <dbReference type="NCBI Taxonomy" id="431489"/>
    <lineage>
        <taxon>Bacteria</taxon>
        <taxon>Bacillati</taxon>
        <taxon>Actinomycetota</taxon>
        <taxon>Actinomycetes</taxon>
        <taxon>Micrococcales</taxon>
        <taxon>Demequinaceae</taxon>
        <taxon>Demequina</taxon>
    </lineage>
</organism>